<evidence type="ECO:0000256" key="4">
    <source>
        <dbReference type="ARBA" id="ARBA00022833"/>
    </source>
</evidence>
<gene>
    <name evidence="6" type="ORF">JQM67_09835</name>
</gene>
<dbReference type="Pfam" id="PF24827">
    <property type="entry name" value="AstE_AspA_cat"/>
    <property type="match status" value="1"/>
</dbReference>
<dbReference type="EMBL" id="JAFBIT010000003">
    <property type="protein sequence ID" value="MCF2652900.1"/>
    <property type="molecule type" value="Genomic_DNA"/>
</dbReference>
<dbReference type="CDD" id="cd06253">
    <property type="entry name" value="M14_ASTE_ASPA-like"/>
    <property type="match status" value="1"/>
</dbReference>
<name>A0ABS9CQ73_9FIRM</name>
<protein>
    <submittedName>
        <fullName evidence="6">Succinylglutamate desuccinylase/aspartoacylase family protein</fullName>
    </submittedName>
</protein>
<evidence type="ECO:0000313" key="6">
    <source>
        <dbReference type="EMBL" id="MCF2652900.1"/>
    </source>
</evidence>
<dbReference type="PANTHER" id="PTHR37326:SF1">
    <property type="entry name" value="BLL3975 PROTEIN"/>
    <property type="match status" value="1"/>
</dbReference>
<dbReference type="PANTHER" id="PTHR37326">
    <property type="entry name" value="BLL3975 PROTEIN"/>
    <property type="match status" value="1"/>
</dbReference>
<evidence type="ECO:0000256" key="1">
    <source>
        <dbReference type="ARBA" id="ARBA00001947"/>
    </source>
</evidence>
<comment type="cofactor">
    <cofactor evidence="1">
        <name>Zn(2+)</name>
        <dbReference type="ChEBI" id="CHEBI:29105"/>
    </cofactor>
</comment>
<keyword evidence="4" id="KW-0862">Zinc</keyword>
<keyword evidence="2" id="KW-0479">Metal-binding</keyword>
<organism evidence="6 7">
    <name type="scientific">Anaeromassilibacillus senegalensis</name>
    <dbReference type="NCBI Taxonomy" id="1673717"/>
    <lineage>
        <taxon>Bacteria</taxon>
        <taxon>Bacillati</taxon>
        <taxon>Bacillota</taxon>
        <taxon>Clostridia</taxon>
        <taxon>Eubacteriales</taxon>
        <taxon>Acutalibacteraceae</taxon>
        <taxon>Anaeromassilibacillus</taxon>
    </lineage>
</organism>
<reference evidence="6 7" key="1">
    <citation type="submission" date="2020-12" db="EMBL/GenBank/DDBJ databases">
        <title>Whole genome sequences of gut porcine anaerobes.</title>
        <authorList>
            <person name="Kubasova T."/>
            <person name="Jahodarova E."/>
            <person name="Rychlik I."/>
        </authorList>
    </citation>
    <scope>NUCLEOTIDE SEQUENCE [LARGE SCALE GENOMIC DNA]</scope>
    <source>
        <strain evidence="6 7">An867</strain>
    </source>
</reference>
<feature type="domain" description="Succinylglutamate desuccinylase/Aspartoacylase catalytic" evidence="5">
    <location>
        <begin position="30"/>
        <end position="213"/>
    </location>
</feature>
<comment type="caution">
    <text evidence="6">The sequence shown here is derived from an EMBL/GenBank/DDBJ whole genome shotgun (WGS) entry which is preliminary data.</text>
</comment>
<evidence type="ECO:0000259" key="5">
    <source>
        <dbReference type="Pfam" id="PF24827"/>
    </source>
</evidence>
<proteinExistence type="predicted"/>
<evidence type="ECO:0000313" key="7">
    <source>
        <dbReference type="Proteomes" id="UP001299220"/>
    </source>
</evidence>
<dbReference type="Gene3D" id="3.40.630.10">
    <property type="entry name" value="Zn peptidases"/>
    <property type="match status" value="1"/>
</dbReference>
<accession>A0ABS9CQ73</accession>
<dbReference type="RefSeq" id="WP_235323940.1">
    <property type="nucleotide sequence ID" value="NZ_JAFBIT010000003.1"/>
</dbReference>
<keyword evidence="3" id="KW-0378">Hydrolase</keyword>
<dbReference type="Proteomes" id="UP001299220">
    <property type="component" value="Unassembled WGS sequence"/>
</dbReference>
<dbReference type="InterPro" id="IPR055438">
    <property type="entry name" value="AstE_AspA_cat"/>
</dbReference>
<evidence type="ECO:0000256" key="3">
    <source>
        <dbReference type="ARBA" id="ARBA00022801"/>
    </source>
</evidence>
<evidence type="ECO:0000256" key="2">
    <source>
        <dbReference type="ARBA" id="ARBA00022723"/>
    </source>
</evidence>
<sequence length="310" mass="35146">MKREVLYEIKALYRDDFRVTGFTFGQGEKAMCVVGSMRGNENQQLFVCSQLVRRLSELEADGRITPDKRVLVLPCVNPYSINIKKRFWSIDNTDINRMFPGYDQGETTQRIAAGVFDIVKKYTYGVQLASFYMPGAFVPHVRMMKTGYENVELAKQFGLPYVVLHAPRPFDTTTLNYNWQIWETNAFSVYTTNTARVDRTSARQAVEAILTFMAKQGLIRYEGEAGCVSRVIESERFISLRAESAGFFEALVKPGEAVAAGQLLARIWDPYLSTLRCGLYAPENCTVAFVQDEDMTYESTAVLKLIPDES</sequence>
<keyword evidence="7" id="KW-1185">Reference proteome</keyword>
<dbReference type="InterPro" id="IPR053138">
    <property type="entry name" value="N-alpha-Ac-DABA_deacetylase"/>
</dbReference>
<dbReference type="SUPFAM" id="SSF53187">
    <property type="entry name" value="Zn-dependent exopeptidases"/>
    <property type="match status" value="1"/>
</dbReference>